<evidence type="ECO:0000313" key="2">
    <source>
        <dbReference type="EMBL" id="WEK36503.1"/>
    </source>
</evidence>
<dbReference type="CDD" id="cd09598">
    <property type="entry name" value="M4_like"/>
    <property type="match status" value="1"/>
</dbReference>
<feature type="region of interest" description="Disordered" evidence="1">
    <location>
        <begin position="119"/>
        <end position="138"/>
    </location>
</feature>
<dbReference type="SUPFAM" id="SSF55486">
    <property type="entry name" value="Metalloproteases ('zincins'), catalytic domain"/>
    <property type="match status" value="1"/>
</dbReference>
<evidence type="ECO:0000313" key="3">
    <source>
        <dbReference type="Proteomes" id="UP001220610"/>
    </source>
</evidence>
<sequence>MIRKPPCRKLRGYAFDPSLSLKVDTALINNITYKIPWEEDLRPGPRGEYIEVMDYDPTVGKWYAPVDLNQLYIAAQDGIEPSSSNPQFHQQMVYAVAMTTIKNFEAALGRPVLWSPRHTVTTQAPKKKAGKAAGKPEQKQSYDYVPVLRIYPHALRDANAYYSPQKKALLFGYFAARPADITLQMPDNLTFTCLSHDIIAHETTHAILDGLYRKYTDNTNPDVLAFHEAFSDIVALFQHFTFPDVLKSQIAATRGDLASQNLLGKLAQEFGIAIGNYGALRDAIGSYDRVTGKWAPKVPDGDEYRKVMEPHARGAILVSAVFEAFLNIYKVRVADLLRIASNGTGILPQGELQPDLVNRLAAEAAKTAGHVLKMCIRALDFCPPVDITFGDFLRAIITADADLVADDSRDYRLMFIDAFRRRGIYPTGIKNLSVESLSYPIPNTTGMEEQIRILTSFLREFRAEITYAKKREAIYAINRKFIAGDYTPGQEPLLGLHRRLSVKFRNSKEFELLTGLVFGDDYESLGIAESKAYKTERPSFQVHSLHFATRISPSGNQTNQVVVTLLQNAAASISKDKQGNPRAAGNRKQPDLLIGGGCTLIFDLDTLELKYAISKPLLDVEALANSGVRQLHTGRAIQIRRHLQGKTQHMNAYQAYFGMAGVQGIGEPFAFLHTH</sequence>
<dbReference type="AlphaFoldDB" id="A0AAJ5WTX3"/>
<evidence type="ECO:0000256" key="1">
    <source>
        <dbReference type="SAM" id="MobiDB-lite"/>
    </source>
</evidence>
<protein>
    <recommendedName>
        <fullName evidence="4">Peptidase M4</fullName>
    </recommendedName>
</protein>
<dbReference type="EMBL" id="CP119311">
    <property type="protein sequence ID" value="WEK36503.1"/>
    <property type="molecule type" value="Genomic_DNA"/>
</dbReference>
<dbReference type="Proteomes" id="UP001220610">
    <property type="component" value="Chromosome"/>
</dbReference>
<proteinExistence type="predicted"/>
<evidence type="ECO:0008006" key="4">
    <source>
        <dbReference type="Google" id="ProtNLM"/>
    </source>
</evidence>
<accession>A0AAJ5WTX3</accession>
<name>A0AAJ5WTX3_9BACT</name>
<gene>
    <name evidence="2" type="ORF">P0Y53_03235</name>
</gene>
<reference evidence="2" key="1">
    <citation type="submission" date="2023-03" db="EMBL/GenBank/DDBJ databases">
        <title>Andean soil-derived lignocellulolytic bacterial consortium as a source of novel taxa and putative plastic-active enzymes.</title>
        <authorList>
            <person name="Diaz-Garcia L."/>
            <person name="Chuvochina M."/>
            <person name="Feuerriegel G."/>
            <person name="Bunk B."/>
            <person name="Sproer C."/>
            <person name="Streit W.R."/>
            <person name="Rodriguez L.M."/>
            <person name="Overmann J."/>
            <person name="Jimenez D.J."/>
        </authorList>
    </citation>
    <scope>NUCLEOTIDE SEQUENCE</scope>
    <source>
        <strain evidence="2">MAG 7</strain>
    </source>
</reference>
<organism evidence="2 3">
    <name type="scientific">Candidatus Pseudobacter hemicellulosilyticus</name>
    <dbReference type="NCBI Taxonomy" id="3121375"/>
    <lineage>
        <taxon>Bacteria</taxon>
        <taxon>Pseudomonadati</taxon>
        <taxon>Bacteroidota</taxon>
        <taxon>Chitinophagia</taxon>
        <taxon>Chitinophagales</taxon>
        <taxon>Chitinophagaceae</taxon>
        <taxon>Pseudobacter</taxon>
    </lineage>
</organism>